<proteinExistence type="predicted"/>
<dbReference type="GO" id="GO:0016747">
    <property type="term" value="F:acyltransferase activity, transferring groups other than amino-acyl groups"/>
    <property type="evidence" value="ECO:0007669"/>
    <property type="project" value="InterPro"/>
</dbReference>
<keyword evidence="3" id="KW-1185">Reference proteome</keyword>
<dbReference type="RefSeq" id="WP_236065050.1">
    <property type="nucleotide sequence ID" value="NZ_BNJK01000001.1"/>
</dbReference>
<comment type="caution">
    <text evidence="2">The sequence shown here is derived from an EMBL/GenBank/DDBJ whole genome shotgun (WGS) entry which is preliminary data.</text>
</comment>
<gene>
    <name evidence="2" type="ORF">KSF_069480</name>
</gene>
<dbReference type="PANTHER" id="PTHR43610:SF1">
    <property type="entry name" value="N-ACETYLTRANSFERASE DOMAIN-CONTAINING PROTEIN"/>
    <property type="match status" value="1"/>
</dbReference>
<accession>A0A8J3IU30</accession>
<protein>
    <submittedName>
        <fullName evidence="2">N-acetyltransferase</fullName>
    </submittedName>
</protein>
<feature type="domain" description="N-acetyltransferase" evidence="1">
    <location>
        <begin position="1"/>
        <end position="140"/>
    </location>
</feature>
<dbReference type="InterPro" id="IPR016181">
    <property type="entry name" value="Acyl_CoA_acyltransferase"/>
</dbReference>
<name>A0A8J3IU30_9CHLR</name>
<reference evidence="2" key="1">
    <citation type="submission" date="2020-10" db="EMBL/GenBank/DDBJ databases">
        <title>Taxonomic study of unclassified bacteria belonging to the class Ktedonobacteria.</title>
        <authorList>
            <person name="Yabe S."/>
            <person name="Wang C.M."/>
            <person name="Zheng Y."/>
            <person name="Sakai Y."/>
            <person name="Cavaletti L."/>
            <person name="Monciardini P."/>
            <person name="Donadio S."/>
        </authorList>
    </citation>
    <scope>NUCLEOTIDE SEQUENCE</scope>
    <source>
        <strain evidence="2">ID150040</strain>
    </source>
</reference>
<sequence>MWQYIYIQQPRSLKQMEQWVTQALQEQTQGTSLPFAIIDLASERIVGSTRYLRIEVQHRGLEIGWTWLIPSAQRTGINTECKYLLLCHAFEQLGAIRIQLNTHSLNIQSQQAIERLGAVKEGTFRNNRIMPDGSYHHSVYYSIIEHEWPKIKAEVEAKMRQPR</sequence>
<dbReference type="InterPro" id="IPR000182">
    <property type="entry name" value="GNAT_dom"/>
</dbReference>
<dbReference type="AlphaFoldDB" id="A0A8J3IU30"/>
<dbReference type="SUPFAM" id="SSF55729">
    <property type="entry name" value="Acyl-CoA N-acyltransferases (Nat)"/>
    <property type="match status" value="1"/>
</dbReference>
<dbReference type="PANTHER" id="PTHR43610">
    <property type="entry name" value="BLL6696 PROTEIN"/>
    <property type="match status" value="1"/>
</dbReference>
<dbReference type="Pfam" id="PF13302">
    <property type="entry name" value="Acetyltransf_3"/>
    <property type="match status" value="1"/>
</dbReference>
<dbReference type="PROSITE" id="PS51186">
    <property type="entry name" value="GNAT"/>
    <property type="match status" value="1"/>
</dbReference>
<dbReference type="EMBL" id="BNJK01000001">
    <property type="protein sequence ID" value="GHO96900.1"/>
    <property type="molecule type" value="Genomic_DNA"/>
</dbReference>
<evidence type="ECO:0000313" key="3">
    <source>
        <dbReference type="Proteomes" id="UP000597444"/>
    </source>
</evidence>
<dbReference type="Gene3D" id="3.40.630.30">
    <property type="match status" value="1"/>
</dbReference>
<organism evidence="2 3">
    <name type="scientific">Reticulibacter mediterranei</name>
    <dbReference type="NCBI Taxonomy" id="2778369"/>
    <lineage>
        <taxon>Bacteria</taxon>
        <taxon>Bacillati</taxon>
        <taxon>Chloroflexota</taxon>
        <taxon>Ktedonobacteria</taxon>
        <taxon>Ktedonobacterales</taxon>
        <taxon>Reticulibacteraceae</taxon>
        <taxon>Reticulibacter</taxon>
    </lineage>
</organism>
<evidence type="ECO:0000259" key="1">
    <source>
        <dbReference type="PROSITE" id="PS51186"/>
    </source>
</evidence>
<dbReference type="Proteomes" id="UP000597444">
    <property type="component" value="Unassembled WGS sequence"/>
</dbReference>
<evidence type="ECO:0000313" key="2">
    <source>
        <dbReference type="EMBL" id="GHO96900.1"/>
    </source>
</evidence>